<dbReference type="Pfam" id="PF07686">
    <property type="entry name" value="V-set"/>
    <property type="match status" value="1"/>
</dbReference>
<evidence type="ECO:0000313" key="11">
    <source>
        <dbReference type="EMBL" id="CAB0029307.1"/>
    </source>
</evidence>
<evidence type="ECO:0000259" key="10">
    <source>
        <dbReference type="PROSITE" id="PS50835"/>
    </source>
</evidence>
<feature type="repeat" description="ANK" evidence="9">
    <location>
        <begin position="515"/>
        <end position="547"/>
    </location>
</feature>
<dbReference type="OrthoDB" id="10010359at2759"/>
<reference evidence="11 12" key="1">
    <citation type="submission" date="2020-02" db="EMBL/GenBank/DDBJ databases">
        <authorList>
            <person name="Ferguson B K."/>
        </authorList>
    </citation>
    <scope>NUCLEOTIDE SEQUENCE [LARGE SCALE GENOMIC DNA]</scope>
</reference>
<dbReference type="Pfam" id="PF07679">
    <property type="entry name" value="I-set"/>
    <property type="match status" value="1"/>
</dbReference>
<dbReference type="PROSITE" id="PS50088">
    <property type="entry name" value="ANK_REPEAT"/>
    <property type="match status" value="4"/>
</dbReference>
<dbReference type="InterPro" id="IPR036179">
    <property type="entry name" value="Ig-like_dom_sf"/>
</dbReference>
<dbReference type="SMART" id="SM00409">
    <property type="entry name" value="IG"/>
    <property type="match status" value="3"/>
</dbReference>
<gene>
    <name evidence="11" type="ORF">TBRA_LOCUS1349</name>
</gene>
<evidence type="ECO:0000256" key="2">
    <source>
        <dbReference type="ARBA" id="ARBA00022475"/>
    </source>
</evidence>
<keyword evidence="5" id="KW-0472">Membrane</keyword>
<accession>A0A6H5I2H5</accession>
<dbReference type="Pfam" id="PF00023">
    <property type="entry name" value="Ank"/>
    <property type="match status" value="2"/>
</dbReference>
<protein>
    <recommendedName>
        <fullName evidence="10">Ig-like domain-containing protein</fullName>
    </recommendedName>
</protein>
<keyword evidence="7" id="KW-0325">Glycoprotein</keyword>
<feature type="repeat" description="ANK" evidence="9">
    <location>
        <begin position="728"/>
        <end position="752"/>
    </location>
</feature>
<keyword evidence="8" id="KW-0393">Immunoglobulin domain</keyword>
<feature type="repeat" description="ANK" evidence="9">
    <location>
        <begin position="656"/>
        <end position="688"/>
    </location>
</feature>
<dbReference type="CDD" id="cd00096">
    <property type="entry name" value="Ig"/>
    <property type="match status" value="1"/>
</dbReference>
<evidence type="ECO:0000256" key="6">
    <source>
        <dbReference type="ARBA" id="ARBA00023157"/>
    </source>
</evidence>
<dbReference type="PROSITE" id="PS50835">
    <property type="entry name" value="IG_LIKE"/>
    <property type="match status" value="3"/>
</dbReference>
<dbReference type="SMART" id="SM00408">
    <property type="entry name" value="IGc2"/>
    <property type="match status" value="3"/>
</dbReference>
<dbReference type="SUPFAM" id="SSF48403">
    <property type="entry name" value="Ankyrin repeat"/>
    <property type="match status" value="1"/>
</dbReference>
<evidence type="ECO:0000256" key="9">
    <source>
        <dbReference type="PROSITE-ProRule" id="PRU00023"/>
    </source>
</evidence>
<keyword evidence="2" id="KW-1003">Cell membrane</keyword>
<keyword evidence="4 9" id="KW-0040">ANK repeat</keyword>
<evidence type="ECO:0000256" key="1">
    <source>
        <dbReference type="ARBA" id="ARBA00004236"/>
    </source>
</evidence>
<dbReference type="InterPro" id="IPR013783">
    <property type="entry name" value="Ig-like_fold"/>
</dbReference>
<dbReference type="FunFam" id="2.60.40.10:FF:000005">
    <property type="entry name" value="Neuronal cell adhesion molecule"/>
    <property type="match status" value="1"/>
</dbReference>
<evidence type="ECO:0000256" key="3">
    <source>
        <dbReference type="ARBA" id="ARBA00022737"/>
    </source>
</evidence>
<dbReference type="InterPro" id="IPR036770">
    <property type="entry name" value="Ankyrin_rpt-contain_sf"/>
</dbReference>
<evidence type="ECO:0000256" key="4">
    <source>
        <dbReference type="ARBA" id="ARBA00023043"/>
    </source>
</evidence>
<dbReference type="Proteomes" id="UP000479190">
    <property type="component" value="Unassembled WGS sequence"/>
</dbReference>
<dbReference type="InterPro" id="IPR003598">
    <property type="entry name" value="Ig_sub2"/>
</dbReference>
<dbReference type="InterPro" id="IPR003599">
    <property type="entry name" value="Ig_sub"/>
</dbReference>
<dbReference type="Gene3D" id="2.60.40.10">
    <property type="entry name" value="Immunoglobulins"/>
    <property type="match status" value="3"/>
</dbReference>
<dbReference type="GO" id="GO:0098609">
    <property type="term" value="P:cell-cell adhesion"/>
    <property type="evidence" value="ECO:0007669"/>
    <property type="project" value="UniProtKB-ARBA"/>
</dbReference>
<dbReference type="InterPro" id="IPR013106">
    <property type="entry name" value="Ig_V-set"/>
</dbReference>
<dbReference type="AlphaFoldDB" id="A0A6H5I2H5"/>
<dbReference type="InterPro" id="IPR002110">
    <property type="entry name" value="Ankyrin_rpt"/>
</dbReference>
<dbReference type="Pfam" id="PF12796">
    <property type="entry name" value="Ank_2"/>
    <property type="match status" value="1"/>
</dbReference>
<dbReference type="GO" id="GO:0005886">
    <property type="term" value="C:plasma membrane"/>
    <property type="evidence" value="ECO:0007669"/>
    <property type="project" value="UniProtKB-SubCell"/>
</dbReference>
<feature type="domain" description="Ig-like" evidence="10">
    <location>
        <begin position="243"/>
        <end position="336"/>
    </location>
</feature>
<keyword evidence="6" id="KW-1015">Disulfide bond</keyword>
<feature type="domain" description="Ig-like" evidence="10">
    <location>
        <begin position="152"/>
        <end position="238"/>
    </location>
</feature>
<dbReference type="SMART" id="SM00248">
    <property type="entry name" value="ANK"/>
    <property type="match status" value="7"/>
</dbReference>
<dbReference type="InterPro" id="IPR013098">
    <property type="entry name" value="Ig_I-set"/>
</dbReference>
<evidence type="ECO:0000313" key="12">
    <source>
        <dbReference type="Proteomes" id="UP000479190"/>
    </source>
</evidence>
<dbReference type="PROSITE" id="PS50297">
    <property type="entry name" value="ANK_REP_REGION"/>
    <property type="match status" value="4"/>
</dbReference>
<organism evidence="11 12">
    <name type="scientific">Trichogramma brassicae</name>
    <dbReference type="NCBI Taxonomy" id="86971"/>
    <lineage>
        <taxon>Eukaryota</taxon>
        <taxon>Metazoa</taxon>
        <taxon>Ecdysozoa</taxon>
        <taxon>Arthropoda</taxon>
        <taxon>Hexapoda</taxon>
        <taxon>Insecta</taxon>
        <taxon>Pterygota</taxon>
        <taxon>Neoptera</taxon>
        <taxon>Endopterygota</taxon>
        <taxon>Hymenoptera</taxon>
        <taxon>Apocrita</taxon>
        <taxon>Proctotrupomorpha</taxon>
        <taxon>Chalcidoidea</taxon>
        <taxon>Trichogrammatidae</taxon>
        <taxon>Trichogramma</taxon>
    </lineage>
</organism>
<keyword evidence="12" id="KW-1185">Reference proteome</keyword>
<sequence length="966" mass="109607">MFILDLYSLILINIKYQQDNPLISIFSFAQKKKKKKAQCQRTPQISYISEEQVKDIGGTVDLVCSVQYSQDYPVLWLKIDDDGYGDLPITSNTALIIRDSRFALRYDPSSTTFTLQIKDIQEHDAGTYRCQILISTTSVISSEVTLGVRKPPLIIDNPARSQLVREGQSVQLECFAVGLPKPRISWRRQNNAILPTGGPIYRGSILKIASVSKDDRGTYYCVAENGVGRGARHTIDLQVEFAPEVGVVHSRLGQALEYDQNLVCQIEAYPPASVTWYKGEERVGGGQHYSTSSYQGSSELLESTLRIIKVEPKHYGEYTCKAQNKLGAAEAKVELYGEYSEHIKIVDIADRKRFDILCNLSQHINWNRENERADLVRRIMIILGDEWQGKLPNLGLVFRRKEIDTLLKTAVASKRYRRQFIDLVVRTGYRDVPKLDRNQEPHQRRTTAIHMAARCQFPDVEAIGQLFRIYASHDVNYVDDEGATHFHVACELGCDGVVKSFLEAGQNPNCSRRGTGDTPLNLALDNDRKGVARLLLYSGANPNRADGTGSTALHIVCKNRHAGLAELLFEACDQLRQPVQLEARDNNGFTPLHSALLCRNKKLAELLLRRGADPNAVTGAGDSPLHIIYDSHDTEWLRRFVEICDELVLVDARDQLGNTPLHLALEQDHEDMLEALLRLGADPNCANGDGVKPVHLICRRNGAGLARTFFEIGRRLGQPVQVDARDCKGRTPLQLAVARFNLDMIDALVDHGRADLESFEFPDAREFRVAECELKFAAQLIGCVERLEAKRYWFKRKDLLTIMRLFDKHQLFEVPADLETRWYDDDEFRRTAKRTMIYLTTTKRDANENEDDDDDDEVISLHKLLKSPADKIARILIHRTDYKNFLAHSDPRDFPEGYMQACLVHLCEVISRRFFRRWSLEAVSQLSWASCRGQGLPRLCCDKITENLRNEDLFRVFLAVAGESAR</sequence>
<evidence type="ECO:0000256" key="5">
    <source>
        <dbReference type="ARBA" id="ARBA00023136"/>
    </source>
</evidence>
<dbReference type="PANTHER" id="PTHR24198:SF165">
    <property type="entry name" value="ANKYRIN REPEAT-CONTAINING PROTEIN-RELATED"/>
    <property type="match status" value="1"/>
</dbReference>
<feature type="domain" description="Ig-like" evidence="10">
    <location>
        <begin position="43"/>
        <end position="141"/>
    </location>
</feature>
<dbReference type="InterPro" id="IPR007110">
    <property type="entry name" value="Ig-like_dom"/>
</dbReference>
<name>A0A6H5I2H5_9HYME</name>
<dbReference type="Pfam" id="PF13927">
    <property type="entry name" value="Ig_3"/>
    <property type="match status" value="1"/>
</dbReference>
<dbReference type="SUPFAM" id="SSF48726">
    <property type="entry name" value="Immunoglobulin"/>
    <property type="match status" value="3"/>
</dbReference>
<comment type="subcellular location">
    <subcellularLocation>
        <location evidence="1">Cell membrane</location>
    </subcellularLocation>
</comment>
<dbReference type="Gene3D" id="1.25.40.20">
    <property type="entry name" value="Ankyrin repeat-containing domain"/>
    <property type="match status" value="3"/>
</dbReference>
<evidence type="ECO:0000256" key="8">
    <source>
        <dbReference type="ARBA" id="ARBA00023319"/>
    </source>
</evidence>
<dbReference type="EMBL" id="CADCXV010000302">
    <property type="protein sequence ID" value="CAB0029307.1"/>
    <property type="molecule type" value="Genomic_DNA"/>
</dbReference>
<proteinExistence type="predicted"/>
<feature type="repeat" description="ANK" evidence="9">
    <location>
        <begin position="587"/>
        <end position="619"/>
    </location>
</feature>
<evidence type="ECO:0000256" key="7">
    <source>
        <dbReference type="ARBA" id="ARBA00023180"/>
    </source>
</evidence>
<dbReference type="PANTHER" id="PTHR24198">
    <property type="entry name" value="ANKYRIN REPEAT AND PROTEIN KINASE DOMAIN-CONTAINING PROTEIN"/>
    <property type="match status" value="1"/>
</dbReference>
<keyword evidence="3" id="KW-0677">Repeat</keyword>